<reference evidence="2 3" key="1">
    <citation type="submission" date="2020-02" db="EMBL/GenBank/DDBJ databases">
        <title>Draft genome sequence of Rhizobium tropici.</title>
        <authorList>
            <person name="Khayi S."/>
            <person name="Jemo M."/>
        </authorList>
    </citation>
    <scope>NUCLEOTIDE SEQUENCE [LARGE SCALE GENOMIC DNA]</scope>
    <source>
        <strain evidence="2 3">A12</strain>
    </source>
</reference>
<dbReference type="AlphaFoldDB" id="A0A6P1CFH2"/>
<evidence type="ECO:0000313" key="2">
    <source>
        <dbReference type="EMBL" id="NEV15106.1"/>
    </source>
</evidence>
<dbReference type="RefSeq" id="WP_154660807.1">
    <property type="nucleotide sequence ID" value="NZ_JAADZA010000065.1"/>
</dbReference>
<protein>
    <submittedName>
        <fullName evidence="2">Uncharacterized protein</fullName>
    </submittedName>
</protein>
<proteinExistence type="predicted"/>
<dbReference type="Proteomes" id="UP000526625">
    <property type="component" value="Unassembled WGS sequence"/>
</dbReference>
<gene>
    <name evidence="1" type="ORF">GGD45_006200</name>
    <name evidence="2" type="ORF">GXW80_29505</name>
</gene>
<evidence type="ECO:0000313" key="1">
    <source>
        <dbReference type="EMBL" id="MBB6495734.1"/>
    </source>
</evidence>
<reference evidence="1 4" key="2">
    <citation type="submission" date="2020-08" db="EMBL/GenBank/DDBJ databases">
        <title>Genomic Encyclopedia of Type Strains, Phase IV (KMG-V): Genome sequencing to study the core and pangenomes of soil and plant-associated prokaryotes.</title>
        <authorList>
            <person name="Whitman W."/>
        </authorList>
    </citation>
    <scope>NUCLEOTIDE SEQUENCE [LARGE SCALE GENOMIC DNA]</scope>
    <source>
        <strain evidence="1 4">SEMIA 4059</strain>
    </source>
</reference>
<evidence type="ECO:0000313" key="4">
    <source>
        <dbReference type="Proteomes" id="UP000526625"/>
    </source>
</evidence>
<evidence type="ECO:0000313" key="3">
    <source>
        <dbReference type="Proteomes" id="UP000471190"/>
    </source>
</evidence>
<sequence>MAQQSLAHRRMETGGVFGKMVLGDFHERYRKYGNDVNGYELAALAL</sequence>
<organism evidence="2 3">
    <name type="scientific">Rhizobium tropici</name>
    <dbReference type="NCBI Taxonomy" id="398"/>
    <lineage>
        <taxon>Bacteria</taxon>
        <taxon>Pseudomonadati</taxon>
        <taxon>Pseudomonadota</taxon>
        <taxon>Alphaproteobacteria</taxon>
        <taxon>Hyphomicrobiales</taxon>
        <taxon>Rhizobiaceae</taxon>
        <taxon>Rhizobium/Agrobacterium group</taxon>
        <taxon>Rhizobium</taxon>
    </lineage>
</organism>
<keyword evidence="4" id="KW-1185">Reference proteome</keyword>
<dbReference type="EMBL" id="JAADZA010000065">
    <property type="protein sequence ID" value="NEV15106.1"/>
    <property type="molecule type" value="Genomic_DNA"/>
</dbReference>
<name>A0A6P1CFH2_RHITR</name>
<accession>A0A6P1CFH2</accession>
<comment type="caution">
    <text evidence="2">The sequence shown here is derived from an EMBL/GenBank/DDBJ whole genome shotgun (WGS) entry which is preliminary data.</text>
</comment>
<dbReference type="Proteomes" id="UP000471190">
    <property type="component" value="Unassembled WGS sequence"/>
</dbReference>
<dbReference type="EMBL" id="JACHBF010000039">
    <property type="protein sequence ID" value="MBB6495734.1"/>
    <property type="molecule type" value="Genomic_DNA"/>
</dbReference>